<dbReference type="AlphaFoldDB" id="A0A0F6W661"/>
<accession>A0A0F6W661</accession>
<dbReference type="PANTHER" id="PTHR43065">
    <property type="entry name" value="SENSOR HISTIDINE KINASE"/>
    <property type="match status" value="1"/>
</dbReference>
<keyword evidence="8" id="KW-0902">Two-component regulatory system</keyword>
<evidence type="ECO:0000256" key="7">
    <source>
        <dbReference type="ARBA" id="ARBA00022840"/>
    </source>
</evidence>
<keyword evidence="7" id="KW-0067">ATP-binding</keyword>
<evidence type="ECO:0000256" key="8">
    <source>
        <dbReference type="ARBA" id="ARBA00023012"/>
    </source>
</evidence>
<dbReference type="RefSeq" id="WP_053235628.1">
    <property type="nucleotide sequence ID" value="NZ_CP011125.1"/>
</dbReference>
<dbReference type="InterPro" id="IPR004358">
    <property type="entry name" value="Sig_transdc_His_kin-like_C"/>
</dbReference>
<sequence length="475" mass="51112">MNDDGHDDGDSRVRELLRLNAALDDQVRHLVRTEQKLFLSQRELGRQIARLDALNQFAIDVAGLASPERILERAADMLFALFPFDQALAFVVREGGALVPAVVRAVPGREPPEERAREACATVLGALPEEREPRFGTADELRRTTSFAPLLECVDAAFARDDPSPEATARAWTMVLPLSRRGTPGSDLEGVLVFRTRGGPLSFHEELPTAKDVAFLGLFARQIAAAVTSSRLLRDLQLSYERLADAQRERVERERLAALGELAAVVAHEVRNPLGAISNAVSVLARLVPAEGDARGMIAIVREEAGRLNQIVSDLIDFARPHTPAPKQESVATIAETAIESVRVRFPEAHVSLTTDGDASAAWVDGRMIRQALINLIVNAVLASPDGAPIVVRVSGGEDHAVRIEVEDHGPGVPAALAQRVFEPFFTTRASGTGLGLSIVRRAAEAHGGSVSLHDAPSGGAVFVIELPSEPAPQR</sequence>
<evidence type="ECO:0000313" key="11">
    <source>
        <dbReference type="Proteomes" id="UP000034883"/>
    </source>
</evidence>
<feature type="domain" description="Histidine kinase" evidence="9">
    <location>
        <begin position="265"/>
        <end position="471"/>
    </location>
</feature>
<keyword evidence="6 10" id="KW-0418">Kinase</keyword>
<dbReference type="OrthoDB" id="9760427at2"/>
<dbReference type="STRING" id="927083.DB32_005642"/>
<dbReference type="GO" id="GO:0000155">
    <property type="term" value="F:phosphorelay sensor kinase activity"/>
    <property type="evidence" value="ECO:0007669"/>
    <property type="project" value="InterPro"/>
</dbReference>
<protein>
    <recommendedName>
        <fullName evidence="2">histidine kinase</fullName>
        <ecNumber evidence="2">2.7.13.3</ecNumber>
    </recommendedName>
</protein>
<dbReference type="Gene3D" id="3.30.450.40">
    <property type="match status" value="1"/>
</dbReference>
<organism evidence="10 11">
    <name type="scientific">Sandaracinus amylolyticus</name>
    <dbReference type="NCBI Taxonomy" id="927083"/>
    <lineage>
        <taxon>Bacteria</taxon>
        <taxon>Pseudomonadati</taxon>
        <taxon>Myxococcota</taxon>
        <taxon>Polyangia</taxon>
        <taxon>Polyangiales</taxon>
        <taxon>Sandaracinaceae</taxon>
        <taxon>Sandaracinus</taxon>
    </lineage>
</organism>
<dbReference type="SUPFAM" id="SSF55874">
    <property type="entry name" value="ATPase domain of HSP90 chaperone/DNA topoisomerase II/histidine kinase"/>
    <property type="match status" value="1"/>
</dbReference>
<keyword evidence="10" id="KW-0966">Cell projection</keyword>
<dbReference type="SMART" id="SM00387">
    <property type="entry name" value="HATPase_c"/>
    <property type="match status" value="1"/>
</dbReference>
<evidence type="ECO:0000313" key="10">
    <source>
        <dbReference type="EMBL" id="AKF08493.1"/>
    </source>
</evidence>
<dbReference type="Gene3D" id="1.10.287.130">
    <property type="match status" value="1"/>
</dbReference>
<dbReference type="PROSITE" id="PS50109">
    <property type="entry name" value="HIS_KIN"/>
    <property type="match status" value="1"/>
</dbReference>
<evidence type="ECO:0000256" key="3">
    <source>
        <dbReference type="ARBA" id="ARBA00022553"/>
    </source>
</evidence>
<evidence type="ECO:0000256" key="5">
    <source>
        <dbReference type="ARBA" id="ARBA00022741"/>
    </source>
</evidence>
<dbReference type="InterPro" id="IPR036890">
    <property type="entry name" value="HATPase_C_sf"/>
</dbReference>
<dbReference type="EMBL" id="CP011125">
    <property type="protein sequence ID" value="AKF08493.1"/>
    <property type="molecule type" value="Genomic_DNA"/>
</dbReference>
<reference evidence="10 11" key="1">
    <citation type="submission" date="2015-03" db="EMBL/GenBank/DDBJ databases">
        <title>Genome assembly of Sandaracinus amylolyticus DSM 53668.</title>
        <authorList>
            <person name="Sharma G."/>
            <person name="Subramanian S."/>
        </authorList>
    </citation>
    <scope>NUCLEOTIDE SEQUENCE [LARGE SCALE GENOMIC DNA]</scope>
    <source>
        <strain evidence="10 11">DSM 53668</strain>
    </source>
</reference>
<gene>
    <name evidence="10" type="ORF">DB32_005642</name>
</gene>
<keyword evidence="10" id="KW-0282">Flagellum</keyword>
<dbReference type="Gene3D" id="3.30.565.10">
    <property type="entry name" value="Histidine kinase-like ATPase, C-terminal domain"/>
    <property type="match status" value="1"/>
</dbReference>
<dbReference type="PRINTS" id="PR00344">
    <property type="entry name" value="BCTRLSENSOR"/>
</dbReference>
<evidence type="ECO:0000256" key="2">
    <source>
        <dbReference type="ARBA" id="ARBA00012438"/>
    </source>
</evidence>
<keyword evidence="11" id="KW-1185">Reference proteome</keyword>
<name>A0A0F6W661_9BACT</name>
<evidence type="ECO:0000256" key="4">
    <source>
        <dbReference type="ARBA" id="ARBA00022679"/>
    </source>
</evidence>
<dbReference type="PANTHER" id="PTHR43065:SF10">
    <property type="entry name" value="PEROXIDE STRESS-ACTIVATED HISTIDINE KINASE MAK3"/>
    <property type="match status" value="1"/>
</dbReference>
<dbReference type="Pfam" id="PF02518">
    <property type="entry name" value="HATPase_c"/>
    <property type="match status" value="1"/>
</dbReference>
<keyword evidence="3" id="KW-0597">Phosphoprotein</keyword>
<dbReference type="InterPro" id="IPR029016">
    <property type="entry name" value="GAF-like_dom_sf"/>
</dbReference>
<comment type="catalytic activity">
    <reaction evidence="1">
        <text>ATP + protein L-histidine = ADP + protein N-phospho-L-histidine.</text>
        <dbReference type="EC" id="2.7.13.3"/>
    </reaction>
</comment>
<dbReference type="SUPFAM" id="SSF55781">
    <property type="entry name" value="GAF domain-like"/>
    <property type="match status" value="1"/>
</dbReference>
<dbReference type="InterPro" id="IPR003594">
    <property type="entry name" value="HATPase_dom"/>
</dbReference>
<dbReference type="EC" id="2.7.13.3" evidence="2"/>
<dbReference type="InterPro" id="IPR036097">
    <property type="entry name" value="HisK_dim/P_sf"/>
</dbReference>
<dbReference type="Pfam" id="PF00512">
    <property type="entry name" value="HisKA"/>
    <property type="match status" value="1"/>
</dbReference>
<dbReference type="SUPFAM" id="SSF47384">
    <property type="entry name" value="Homodimeric domain of signal transducing histidine kinase"/>
    <property type="match status" value="1"/>
</dbReference>
<evidence type="ECO:0000256" key="6">
    <source>
        <dbReference type="ARBA" id="ARBA00022777"/>
    </source>
</evidence>
<dbReference type="CDD" id="cd00082">
    <property type="entry name" value="HisKA"/>
    <property type="match status" value="1"/>
</dbReference>
<dbReference type="Proteomes" id="UP000034883">
    <property type="component" value="Chromosome"/>
</dbReference>
<dbReference type="CDD" id="cd00075">
    <property type="entry name" value="HATPase"/>
    <property type="match status" value="1"/>
</dbReference>
<dbReference type="InterPro" id="IPR005467">
    <property type="entry name" value="His_kinase_dom"/>
</dbReference>
<dbReference type="KEGG" id="samy:DB32_005642"/>
<dbReference type="InterPro" id="IPR003661">
    <property type="entry name" value="HisK_dim/P_dom"/>
</dbReference>
<dbReference type="GO" id="GO:0005524">
    <property type="term" value="F:ATP binding"/>
    <property type="evidence" value="ECO:0007669"/>
    <property type="project" value="UniProtKB-KW"/>
</dbReference>
<keyword evidence="5" id="KW-0547">Nucleotide-binding</keyword>
<keyword evidence="4" id="KW-0808">Transferase</keyword>
<dbReference type="SMART" id="SM00388">
    <property type="entry name" value="HisKA"/>
    <property type="match status" value="1"/>
</dbReference>
<proteinExistence type="predicted"/>
<evidence type="ECO:0000256" key="1">
    <source>
        <dbReference type="ARBA" id="ARBA00000085"/>
    </source>
</evidence>
<keyword evidence="10" id="KW-0969">Cilium</keyword>
<evidence type="ECO:0000259" key="9">
    <source>
        <dbReference type="PROSITE" id="PS50109"/>
    </source>
</evidence>